<keyword evidence="1" id="KW-0472">Membrane</keyword>
<geneLocation type="plasmid" evidence="2">
    <name>pBMB0558</name>
</geneLocation>
<organism evidence="2">
    <name type="scientific">Bacillus thuringiensis serovar chinensis CT-43</name>
    <dbReference type="NCBI Taxonomy" id="541229"/>
    <lineage>
        <taxon>Bacteria</taxon>
        <taxon>Bacillati</taxon>
        <taxon>Bacillota</taxon>
        <taxon>Bacilli</taxon>
        <taxon>Bacillales</taxon>
        <taxon>Bacillaceae</taxon>
        <taxon>Bacillus</taxon>
        <taxon>Bacillus cereus group</taxon>
    </lineage>
</organism>
<gene>
    <name evidence="2" type="ORF">pBMB0558_00740</name>
</gene>
<feature type="transmembrane region" description="Helical" evidence="1">
    <location>
        <begin position="12"/>
        <end position="31"/>
    </location>
</feature>
<dbReference type="AlphaFoldDB" id="E7CGS1"/>
<keyword evidence="1" id="KW-0812">Transmembrane</keyword>
<name>E7CGS1_BACTU</name>
<evidence type="ECO:0000313" key="2">
    <source>
        <dbReference type="EMBL" id="ADU03210.1"/>
    </source>
</evidence>
<accession>E7CGS1</accession>
<dbReference type="EMBL" id="HM037272">
    <property type="protein sequence ID" value="ADU03210.1"/>
    <property type="molecule type" value="Genomic_DNA"/>
</dbReference>
<reference evidence="2" key="1">
    <citation type="journal article" date="2010" name="J. Biol. Chem.">
        <title>Genome-wide Screening Reveals the Genetic Determinants of an Antibiotic Insecticide in Bacillus thuringiensis.</title>
        <authorList>
            <person name="Liu X.Y."/>
            <person name="Ruan L.F."/>
            <person name="Hu Z.F."/>
            <person name="Peng D.H."/>
            <person name="Cao S.Y."/>
            <person name="Yu Z.N."/>
            <person name="Liu Y."/>
            <person name="Zheng J.S."/>
            <person name="Sun M."/>
        </authorList>
    </citation>
    <scope>NUCLEOTIDE SEQUENCE</scope>
    <source>
        <strain evidence="2">CT-43</strain>
        <plasmid evidence="2">pBMB0558</plasmid>
    </source>
</reference>
<proteinExistence type="predicted"/>
<evidence type="ECO:0000256" key="1">
    <source>
        <dbReference type="SAM" id="Phobius"/>
    </source>
</evidence>
<protein>
    <submittedName>
        <fullName evidence="2">Uncharacterized protein</fullName>
    </submittedName>
</protein>
<keyword evidence="2" id="KW-0614">Plasmid</keyword>
<sequence>MGEMLEQSEFTNVPTSLIIFYFFTLEILNNVGRIKVKVEKQESLDIA</sequence>
<keyword evidence="1" id="KW-1133">Transmembrane helix</keyword>